<evidence type="ECO:0000313" key="2">
    <source>
        <dbReference type="Proteomes" id="UP000287188"/>
    </source>
</evidence>
<name>A0A402AX52_9CHLR</name>
<keyword evidence="2" id="KW-1185">Reference proteome</keyword>
<reference evidence="2" key="1">
    <citation type="submission" date="2018-12" db="EMBL/GenBank/DDBJ databases">
        <title>Tengunoibacter tsumagoiensis gen. nov., sp. nov., Dictyobacter kobayashii sp. nov., D. alpinus sp. nov., and D. joshuensis sp. nov. and description of Dictyobacteraceae fam. nov. within the order Ktedonobacterales isolated from Tengu-no-mugimeshi.</title>
        <authorList>
            <person name="Wang C.M."/>
            <person name="Zheng Y."/>
            <person name="Sakai Y."/>
            <person name="Toyoda A."/>
            <person name="Minakuchi Y."/>
            <person name="Abe K."/>
            <person name="Yokota A."/>
            <person name="Yabe S."/>
        </authorList>
    </citation>
    <scope>NUCLEOTIDE SEQUENCE [LARGE SCALE GENOMIC DNA]</scope>
    <source>
        <strain evidence="2">Uno11</strain>
    </source>
</reference>
<comment type="caution">
    <text evidence="1">The sequence shown here is derived from an EMBL/GenBank/DDBJ whole genome shotgun (WGS) entry which is preliminary data.</text>
</comment>
<sequence>MVKRPAVIRRMINAQRKATRMRNMQDATATGIAQIVTILVSEASNRTNEITIKMAMQQLRKIAIRTRSGE</sequence>
<dbReference type="AlphaFoldDB" id="A0A402AX52"/>
<organism evidence="1 2">
    <name type="scientific">Dictyobacter kobayashii</name>
    <dbReference type="NCBI Taxonomy" id="2014872"/>
    <lineage>
        <taxon>Bacteria</taxon>
        <taxon>Bacillati</taxon>
        <taxon>Chloroflexota</taxon>
        <taxon>Ktedonobacteria</taxon>
        <taxon>Ktedonobacterales</taxon>
        <taxon>Dictyobacteraceae</taxon>
        <taxon>Dictyobacter</taxon>
    </lineage>
</organism>
<accession>A0A402AX52</accession>
<protein>
    <submittedName>
        <fullName evidence="1">Uncharacterized protein</fullName>
    </submittedName>
</protein>
<dbReference type="EMBL" id="BIFS01000002">
    <property type="protein sequence ID" value="GCE23720.1"/>
    <property type="molecule type" value="Genomic_DNA"/>
</dbReference>
<gene>
    <name evidence="1" type="ORF">KDK_75200</name>
</gene>
<evidence type="ECO:0000313" key="1">
    <source>
        <dbReference type="EMBL" id="GCE23720.1"/>
    </source>
</evidence>
<dbReference type="Proteomes" id="UP000287188">
    <property type="component" value="Unassembled WGS sequence"/>
</dbReference>
<proteinExistence type="predicted"/>